<protein>
    <submittedName>
        <fullName evidence="2">Glutamine amidotransferase class I (GuaA)</fullName>
        <ecNumber evidence="2">6.3.5.2</ecNumber>
    </submittedName>
</protein>
<dbReference type="GO" id="GO:0003922">
    <property type="term" value="F:GMP synthase (glutamine-hydrolyzing) activity"/>
    <property type="evidence" value="ECO:0007669"/>
    <property type="project" value="UniProtKB-EC"/>
</dbReference>
<reference evidence="2" key="1">
    <citation type="journal article" date="2014" name="Genome Biol. Evol.">
        <title>Pangenome evidence for extensive interdomain horizontal transfer affecting lineage core and shell genes in uncultured planktonic thaumarchaeota and euryarchaeota.</title>
        <authorList>
            <person name="Deschamps P."/>
            <person name="Zivanovic Y."/>
            <person name="Moreira D."/>
            <person name="Rodriguez-Valera F."/>
            <person name="Lopez-Garcia P."/>
        </authorList>
    </citation>
    <scope>NUCLEOTIDE SEQUENCE</scope>
</reference>
<name>A0A075HRR4_9ARCH</name>
<dbReference type="InterPro" id="IPR044992">
    <property type="entry name" value="ChyE-like"/>
</dbReference>
<keyword evidence="2" id="KW-0436">Ligase</keyword>
<dbReference type="PANTHER" id="PTHR42695">
    <property type="entry name" value="GLUTAMINE AMIDOTRANSFERASE YLR126C-RELATED"/>
    <property type="match status" value="1"/>
</dbReference>
<gene>
    <name evidence="2" type="primary">guaA</name>
</gene>
<dbReference type="EMBL" id="KF901103">
    <property type="protein sequence ID" value="AIF18150.1"/>
    <property type="molecule type" value="Genomic_DNA"/>
</dbReference>
<dbReference type="GO" id="GO:0016740">
    <property type="term" value="F:transferase activity"/>
    <property type="evidence" value="ECO:0007669"/>
    <property type="project" value="UniProtKB-KW"/>
</dbReference>
<dbReference type="SUPFAM" id="SSF52317">
    <property type="entry name" value="Class I glutamine amidotransferase-like"/>
    <property type="match status" value="1"/>
</dbReference>
<dbReference type="GO" id="GO:0005829">
    <property type="term" value="C:cytosol"/>
    <property type="evidence" value="ECO:0007669"/>
    <property type="project" value="TreeGrafter"/>
</dbReference>
<dbReference type="AlphaFoldDB" id="A0A075HRR4"/>
<keyword evidence="2" id="KW-0808">Transferase</keyword>
<dbReference type="EC" id="6.3.5.2" evidence="2"/>
<dbReference type="InterPro" id="IPR017926">
    <property type="entry name" value="GATASE"/>
</dbReference>
<feature type="domain" description="Glutamine amidotransferase" evidence="1">
    <location>
        <begin position="3"/>
        <end position="176"/>
    </location>
</feature>
<dbReference type="PROSITE" id="PS51273">
    <property type="entry name" value="GATASE_TYPE_1"/>
    <property type="match status" value="1"/>
</dbReference>
<dbReference type="Gene3D" id="3.40.50.880">
    <property type="match status" value="1"/>
</dbReference>
<dbReference type="InterPro" id="IPR029062">
    <property type="entry name" value="Class_I_gatase-like"/>
</dbReference>
<dbReference type="Pfam" id="PF00117">
    <property type="entry name" value="GATase"/>
    <property type="match status" value="1"/>
</dbReference>
<dbReference type="PANTHER" id="PTHR42695:SF5">
    <property type="entry name" value="GLUTAMINE AMIDOTRANSFERASE YLR126C-RELATED"/>
    <property type="match status" value="1"/>
</dbReference>
<sequence>MLLLVDNGSVFTKDIANTLSNSGIKFDQKPSDQINLDDISDYDSFILSGRRNNDSQMNAKNSKIILHAVNEKKKLLGICYGAEILALALGGTIRKSSVIRGEQEIISSKNSLCDGKKIVFESHSYEISKLGSSLDVIAESENCKNEIVKHKELLIYGTQFHPEMTKDGQSMIEKFVKL</sequence>
<evidence type="ECO:0000259" key="1">
    <source>
        <dbReference type="Pfam" id="PF00117"/>
    </source>
</evidence>
<keyword evidence="2" id="KW-0315">Glutamine amidotransferase</keyword>
<organism evidence="2">
    <name type="scientific">uncultured marine thaumarchaeote KM3_82_B03</name>
    <dbReference type="NCBI Taxonomy" id="1456302"/>
    <lineage>
        <taxon>Archaea</taxon>
        <taxon>Nitrososphaerota</taxon>
        <taxon>environmental samples</taxon>
    </lineage>
</organism>
<proteinExistence type="predicted"/>
<evidence type="ECO:0000313" key="2">
    <source>
        <dbReference type="EMBL" id="AIF18150.1"/>
    </source>
</evidence>
<accession>A0A075HRR4</accession>